<accession>A0AAV9BRD9</accession>
<dbReference type="GO" id="GO:0003993">
    <property type="term" value="F:acid phosphatase activity"/>
    <property type="evidence" value="ECO:0007669"/>
    <property type="project" value="UniProtKB-EC"/>
</dbReference>
<name>A0AAV9BRD9_ACOGR</name>
<proteinExistence type="inferred from homology"/>
<sequence length="537" mass="59299">MISPSSSDVSYCPLNSLLYKETGDLSDLPLLCHYPVKAQYVSNDPAYLGCKNEDCKEDAATNGTCSVKTCSGSVSFHVVNIRTDVEFVFFSGGFKTPCILKRSDPLKFANPNKPLYGHLSSIDSTGTSMRLTWVSGDGKPQQVQYGDGKSISSTVTTFTQDDMCSSIPSPAKDFGWHEPGYIHSAVMTDLVPSQSFSYKYGSDSIGWSEQISFRTPPASGSDEVRFLAFGDMGKAPLDASVEHYIQLGSLSVMEAMADEVASGEVDSVFHIGDISYATGFLVEWDYFLHLITPVASHVSYMTAIGNHERDFANSGSVYLTPDSGGECGVAYETYFQMPASGKDKPWYSIEQASVHFTIISTEHNWTQGSEQYEWIKSDLGSIDRARTPWLIFAGHRPIYSSNSGGFLPSVDPDFVKSIEPLLLDNKVDLVLVGHVHNYERTCAVFDNECKGMPKKDKDGIDTYDNRNYSAPVYAVIGMAGFKLDNFSDQGSNAWSLSRYAEFGYVRVHATKEDLRVEFVNSTTREVRDSFRITKGHI</sequence>
<dbReference type="GO" id="GO:0005576">
    <property type="term" value="C:extracellular region"/>
    <property type="evidence" value="ECO:0007669"/>
    <property type="project" value="UniProtKB-SubCell"/>
</dbReference>
<evidence type="ECO:0000256" key="3">
    <source>
        <dbReference type="ARBA" id="ARBA00011738"/>
    </source>
</evidence>
<evidence type="ECO:0000256" key="5">
    <source>
        <dbReference type="ARBA" id="ARBA00022729"/>
    </source>
</evidence>
<comment type="caution">
    <text evidence="12">The sequence shown here is derived from an EMBL/GenBank/DDBJ whole genome shotgun (WGS) entry which is preliminary data.</text>
</comment>
<keyword evidence="7" id="KW-0378">Hydrolase</keyword>
<dbReference type="EMBL" id="JAUJYN010000002">
    <property type="protein sequence ID" value="KAK1278603.1"/>
    <property type="molecule type" value="Genomic_DNA"/>
</dbReference>
<keyword evidence="6" id="KW-0325">Glycoprotein</keyword>
<evidence type="ECO:0000256" key="2">
    <source>
        <dbReference type="ARBA" id="ARBA00008723"/>
    </source>
</evidence>
<dbReference type="Pfam" id="PF00149">
    <property type="entry name" value="Metallophos"/>
    <property type="match status" value="1"/>
</dbReference>
<dbReference type="Gene3D" id="3.60.21.10">
    <property type="match status" value="1"/>
</dbReference>
<dbReference type="InterPro" id="IPR040974">
    <property type="entry name" value="Fn3_PAP"/>
</dbReference>
<feature type="domain" description="Purple acid phosphatase C-terminal" evidence="9">
    <location>
        <begin position="470"/>
        <end position="529"/>
    </location>
</feature>
<comment type="similarity">
    <text evidence="2 7">Belongs to the metallophosphoesterase superfamily. Purple acid phosphatase family.</text>
</comment>
<dbReference type="Pfam" id="PF14008">
    <property type="entry name" value="Metallophos_C"/>
    <property type="match status" value="1"/>
</dbReference>
<feature type="domain" description="Purple acid phosphatase N-terminal" evidence="10">
    <location>
        <begin position="116"/>
        <end position="215"/>
    </location>
</feature>
<evidence type="ECO:0000256" key="6">
    <source>
        <dbReference type="ARBA" id="ARBA00023180"/>
    </source>
</evidence>
<dbReference type="InterPro" id="IPR015914">
    <property type="entry name" value="PAPs_N"/>
</dbReference>
<comment type="subcellular location">
    <subcellularLocation>
        <location evidence="1">Secreted</location>
    </subcellularLocation>
</comment>
<evidence type="ECO:0000259" key="8">
    <source>
        <dbReference type="Pfam" id="PF00149"/>
    </source>
</evidence>
<evidence type="ECO:0000259" key="9">
    <source>
        <dbReference type="Pfam" id="PF14008"/>
    </source>
</evidence>
<dbReference type="PANTHER" id="PTHR45778">
    <property type="entry name" value="PURPLE ACID PHOSPHATASE-RELATED"/>
    <property type="match status" value="1"/>
</dbReference>
<dbReference type="Proteomes" id="UP001179952">
    <property type="component" value="Unassembled WGS sequence"/>
</dbReference>
<dbReference type="SUPFAM" id="SSF49363">
    <property type="entry name" value="Purple acid phosphatase, N-terminal domain"/>
    <property type="match status" value="1"/>
</dbReference>
<keyword evidence="5" id="KW-0732">Signal</keyword>
<reference evidence="12" key="2">
    <citation type="submission" date="2023-06" db="EMBL/GenBank/DDBJ databases">
        <authorList>
            <person name="Ma L."/>
            <person name="Liu K.-W."/>
            <person name="Li Z."/>
            <person name="Hsiao Y.-Y."/>
            <person name="Qi Y."/>
            <person name="Fu T."/>
            <person name="Tang G."/>
            <person name="Zhang D."/>
            <person name="Sun W.-H."/>
            <person name="Liu D.-K."/>
            <person name="Li Y."/>
            <person name="Chen G.-Z."/>
            <person name="Liu X.-D."/>
            <person name="Liao X.-Y."/>
            <person name="Jiang Y.-T."/>
            <person name="Yu X."/>
            <person name="Hao Y."/>
            <person name="Huang J."/>
            <person name="Zhao X.-W."/>
            <person name="Ke S."/>
            <person name="Chen Y.-Y."/>
            <person name="Wu W.-L."/>
            <person name="Hsu J.-L."/>
            <person name="Lin Y.-F."/>
            <person name="Huang M.-D."/>
            <person name="Li C.-Y."/>
            <person name="Huang L."/>
            <person name="Wang Z.-W."/>
            <person name="Zhao X."/>
            <person name="Zhong W.-Y."/>
            <person name="Peng D.-H."/>
            <person name="Ahmad S."/>
            <person name="Lan S."/>
            <person name="Zhang J.-S."/>
            <person name="Tsai W.-C."/>
            <person name="Van De Peer Y."/>
            <person name="Liu Z.-J."/>
        </authorList>
    </citation>
    <scope>NUCLEOTIDE SEQUENCE</scope>
    <source>
        <strain evidence="12">SCP</strain>
        <tissue evidence="12">Leaves</tissue>
    </source>
</reference>
<dbReference type="SUPFAM" id="SSF56300">
    <property type="entry name" value="Metallo-dependent phosphatases"/>
    <property type="match status" value="1"/>
</dbReference>
<feature type="domain" description="Calcineurin-like phosphoesterase" evidence="8">
    <location>
        <begin position="225"/>
        <end position="438"/>
    </location>
</feature>
<evidence type="ECO:0000256" key="7">
    <source>
        <dbReference type="RuleBase" id="RU361203"/>
    </source>
</evidence>
<evidence type="ECO:0000313" key="13">
    <source>
        <dbReference type="Proteomes" id="UP001179952"/>
    </source>
</evidence>
<dbReference type="InterPro" id="IPR008963">
    <property type="entry name" value="Purple_acid_Pase-like_N"/>
</dbReference>
<dbReference type="InterPro" id="IPR029052">
    <property type="entry name" value="Metallo-depent_PP-like"/>
</dbReference>
<dbReference type="AlphaFoldDB" id="A0AAV9BRD9"/>
<dbReference type="InterPro" id="IPR025733">
    <property type="entry name" value="PAPs_C"/>
</dbReference>
<dbReference type="CDD" id="cd00839">
    <property type="entry name" value="MPP_PAPs"/>
    <property type="match status" value="1"/>
</dbReference>
<dbReference type="EC" id="3.1.3.2" evidence="7"/>
<comment type="subunit">
    <text evidence="3">Homodimer.</text>
</comment>
<comment type="catalytic activity">
    <reaction evidence="7">
        <text>a phosphate monoester + H2O = an alcohol + phosphate</text>
        <dbReference type="Rhea" id="RHEA:15017"/>
        <dbReference type="ChEBI" id="CHEBI:15377"/>
        <dbReference type="ChEBI" id="CHEBI:30879"/>
        <dbReference type="ChEBI" id="CHEBI:43474"/>
        <dbReference type="ChEBI" id="CHEBI:67140"/>
        <dbReference type="EC" id="3.1.3.2"/>
    </reaction>
</comment>
<reference evidence="12" key="1">
    <citation type="journal article" date="2023" name="Nat. Commun.">
        <title>Diploid and tetraploid genomes of Acorus and the evolution of monocots.</title>
        <authorList>
            <person name="Ma L."/>
            <person name="Liu K.W."/>
            <person name="Li Z."/>
            <person name="Hsiao Y.Y."/>
            <person name="Qi Y."/>
            <person name="Fu T."/>
            <person name="Tang G.D."/>
            <person name="Zhang D."/>
            <person name="Sun W.H."/>
            <person name="Liu D.K."/>
            <person name="Li Y."/>
            <person name="Chen G.Z."/>
            <person name="Liu X.D."/>
            <person name="Liao X.Y."/>
            <person name="Jiang Y.T."/>
            <person name="Yu X."/>
            <person name="Hao Y."/>
            <person name="Huang J."/>
            <person name="Zhao X.W."/>
            <person name="Ke S."/>
            <person name="Chen Y.Y."/>
            <person name="Wu W.L."/>
            <person name="Hsu J.L."/>
            <person name="Lin Y.F."/>
            <person name="Huang M.D."/>
            <person name="Li C.Y."/>
            <person name="Huang L."/>
            <person name="Wang Z.W."/>
            <person name="Zhao X."/>
            <person name="Zhong W.Y."/>
            <person name="Peng D.H."/>
            <person name="Ahmad S."/>
            <person name="Lan S."/>
            <person name="Zhang J.S."/>
            <person name="Tsai W.C."/>
            <person name="Van de Peer Y."/>
            <person name="Liu Z.J."/>
        </authorList>
    </citation>
    <scope>NUCLEOTIDE SEQUENCE</scope>
    <source>
        <strain evidence="12">SCP</strain>
    </source>
</reference>
<dbReference type="Gene3D" id="2.60.40.380">
    <property type="entry name" value="Purple acid phosphatase-like, N-terminal"/>
    <property type="match status" value="1"/>
</dbReference>
<feature type="domain" description="Purple acid phosphatase Fn3-like" evidence="11">
    <location>
        <begin position="1"/>
        <end position="110"/>
    </location>
</feature>
<gene>
    <name evidence="12" type="ORF">QJS04_geneDACA023858</name>
</gene>
<evidence type="ECO:0000256" key="1">
    <source>
        <dbReference type="ARBA" id="ARBA00004613"/>
    </source>
</evidence>
<evidence type="ECO:0000256" key="4">
    <source>
        <dbReference type="ARBA" id="ARBA00022525"/>
    </source>
</evidence>
<organism evidence="12 13">
    <name type="scientific">Acorus gramineus</name>
    <name type="common">Dwarf sweet flag</name>
    <dbReference type="NCBI Taxonomy" id="55184"/>
    <lineage>
        <taxon>Eukaryota</taxon>
        <taxon>Viridiplantae</taxon>
        <taxon>Streptophyta</taxon>
        <taxon>Embryophyta</taxon>
        <taxon>Tracheophyta</taxon>
        <taxon>Spermatophyta</taxon>
        <taxon>Magnoliopsida</taxon>
        <taxon>Liliopsida</taxon>
        <taxon>Acoraceae</taxon>
        <taxon>Acorus</taxon>
    </lineage>
</organism>
<keyword evidence="4" id="KW-0964">Secreted</keyword>
<protein>
    <recommendedName>
        <fullName evidence="7">Purple acid phosphatase</fullName>
        <ecNumber evidence="7">3.1.3.2</ecNumber>
    </recommendedName>
</protein>
<evidence type="ECO:0000259" key="10">
    <source>
        <dbReference type="Pfam" id="PF16656"/>
    </source>
</evidence>
<dbReference type="Pfam" id="PF17808">
    <property type="entry name" value="fn3_PAP"/>
    <property type="match status" value="1"/>
</dbReference>
<dbReference type="GO" id="GO:0046872">
    <property type="term" value="F:metal ion binding"/>
    <property type="evidence" value="ECO:0007669"/>
    <property type="project" value="InterPro"/>
</dbReference>
<evidence type="ECO:0000313" key="12">
    <source>
        <dbReference type="EMBL" id="KAK1278603.1"/>
    </source>
</evidence>
<evidence type="ECO:0000259" key="11">
    <source>
        <dbReference type="Pfam" id="PF17808"/>
    </source>
</evidence>
<dbReference type="InterPro" id="IPR041792">
    <property type="entry name" value="MPP_PAP"/>
</dbReference>
<dbReference type="Pfam" id="PF16656">
    <property type="entry name" value="Pur_ac_phosph_N"/>
    <property type="match status" value="1"/>
</dbReference>
<keyword evidence="13" id="KW-1185">Reference proteome</keyword>
<dbReference type="PANTHER" id="PTHR45778:SF3">
    <property type="entry name" value="PURPLE ACID PHOSPHATASE"/>
    <property type="match status" value="1"/>
</dbReference>
<dbReference type="InterPro" id="IPR004843">
    <property type="entry name" value="Calcineurin-like_PHP"/>
</dbReference>